<dbReference type="RefSeq" id="WP_222404954.1">
    <property type="nucleotide sequence ID" value="NZ_JAHVKP010000001.1"/>
</dbReference>
<keyword evidence="1 2" id="KW-0732">Signal</keyword>
<dbReference type="EMBL" id="JAHVKP010000001">
    <property type="protein sequence ID" value="MBY6218007.1"/>
    <property type="molecule type" value="Genomic_DNA"/>
</dbReference>
<name>A0A9Q3S132_9SPHN</name>
<gene>
    <name evidence="4" type="ORF">KUV31_06580</name>
</gene>
<dbReference type="InterPro" id="IPR027385">
    <property type="entry name" value="Beta-barrel_OMP"/>
</dbReference>
<evidence type="ECO:0000313" key="4">
    <source>
        <dbReference type="EMBL" id="MBY6218007.1"/>
    </source>
</evidence>
<feature type="domain" description="Outer membrane protein beta-barrel" evidence="3">
    <location>
        <begin position="10"/>
        <end position="203"/>
    </location>
</feature>
<organism evidence="4 5">
    <name type="scientific">Qipengyuania aquimaris</name>
    <dbReference type="NCBI Taxonomy" id="255984"/>
    <lineage>
        <taxon>Bacteria</taxon>
        <taxon>Pseudomonadati</taxon>
        <taxon>Pseudomonadota</taxon>
        <taxon>Alphaproteobacteria</taxon>
        <taxon>Sphingomonadales</taxon>
        <taxon>Erythrobacteraceae</taxon>
        <taxon>Qipengyuania</taxon>
    </lineage>
</organism>
<protein>
    <submittedName>
        <fullName evidence="4">Outer membrane beta-barrel protein</fullName>
    </submittedName>
</protein>
<comment type="caution">
    <text evidence="4">The sequence shown here is derived from an EMBL/GenBank/DDBJ whole genome shotgun (WGS) entry which is preliminary data.</text>
</comment>
<dbReference type="SUPFAM" id="SSF56925">
    <property type="entry name" value="OMPA-like"/>
    <property type="match status" value="1"/>
</dbReference>
<dbReference type="Pfam" id="PF13505">
    <property type="entry name" value="OMP_b-brl"/>
    <property type="match status" value="1"/>
</dbReference>
<evidence type="ECO:0000259" key="3">
    <source>
        <dbReference type="Pfam" id="PF13505"/>
    </source>
</evidence>
<evidence type="ECO:0000313" key="5">
    <source>
        <dbReference type="Proteomes" id="UP000824927"/>
    </source>
</evidence>
<evidence type="ECO:0000256" key="1">
    <source>
        <dbReference type="ARBA" id="ARBA00022729"/>
    </source>
</evidence>
<proteinExistence type="predicted"/>
<dbReference type="AlphaFoldDB" id="A0A9Q3S132"/>
<dbReference type="InterPro" id="IPR011250">
    <property type="entry name" value="OMP/PagP_B-barrel"/>
</dbReference>
<evidence type="ECO:0000256" key="2">
    <source>
        <dbReference type="SAM" id="SignalP"/>
    </source>
</evidence>
<accession>A0A9Q3S132</accession>
<feature type="signal peptide" evidence="2">
    <location>
        <begin position="1"/>
        <end position="22"/>
    </location>
</feature>
<dbReference type="Proteomes" id="UP000824927">
    <property type="component" value="Unassembled WGS sequence"/>
</dbReference>
<feature type="chain" id="PRO_5040259542" evidence="2">
    <location>
        <begin position="23"/>
        <end position="218"/>
    </location>
</feature>
<dbReference type="Gene3D" id="2.40.160.20">
    <property type="match status" value="1"/>
</dbReference>
<reference evidence="4" key="1">
    <citation type="submission" date="2021-06" db="EMBL/GenBank/DDBJ databases">
        <title>50 bacteria genomes isolated from Dapeng, Shenzhen, China.</title>
        <authorList>
            <person name="Zheng W."/>
            <person name="Yu S."/>
            <person name="Huang Y."/>
        </authorList>
    </citation>
    <scope>NUCLEOTIDE SEQUENCE</scope>
    <source>
        <strain evidence="4">DP4N28-2</strain>
    </source>
</reference>
<sequence>MIRTPVFAFVISASICTSPAMAQDDGAYVELAGGITAANDSDYDSQTDPDIEGTIEWNSGFDLAAAAGYDFGTFRVEGEIALKEHSFDRVVSGTDVLESGPDLVLDLTTWSFMANALADFGDEDGIQGFVGGGVGLASTEIDIRDTRSGNNDRDNDTDSGFAWQLLAGVSAPVSDSVAVGLKYRYFNQGDISYIISDDDDFNTDFSSHSILAFARLNF</sequence>